<dbReference type="Pfam" id="PF07859">
    <property type="entry name" value="Abhydrolase_3"/>
    <property type="match status" value="1"/>
</dbReference>
<dbReference type="EMBL" id="AYKF01000132">
    <property type="protein sequence ID" value="ROO23894.1"/>
    <property type="molecule type" value="Genomic_DNA"/>
</dbReference>
<dbReference type="GO" id="GO:0016787">
    <property type="term" value="F:hydrolase activity"/>
    <property type="evidence" value="ECO:0007669"/>
    <property type="project" value="UniProtKB-KW"/>
</dbReference>
<dbReference type="Proteomes" id="UP000285123">
    <property type="component" value="Unassembled WGS sequence"/>
</dbReference>
<evidence type="ECO:0000256" key="2">
    <source>
        <dbReference type="ARBA" id="ARBA00022801"/>
    </source>
</evidence>
<dbReference type="RefSeq" id="WP_123592430.1">
    <property type="nucleotide sequence ID" value="NZ_AYKF01000132.1"/>
</dbReference>
<accession>A0A423PE91</accession>
<dbReference type="InterPro" id="IPR050300">
    <property type="entry name" value="GDXG_lipolytic_enzyme"/>
</dbReference>
<dbReference type="Gene3D" id="3.40.50.1820">
    <property type="entry name" value="alpha/beta hydrolase"/>
    <property type="match status" value="1"/>
</dbReference>
<reference evidence="4 5" key="1">
    <citation type="submission" date="2013-10" db="EMBL/GenBank/DDBJ databases">
        <title>Salinisphaera halophila YIM 95161 Genome Sequencing.</title>
        <authorList>
            <person name="Lai Q."/>
            <person name="Li C."/>
            <person name="Shao Z."/>
        </authorList>
    </citation>
    <scope>NUCLEOTIDE SEQUENCE [LARGE SCALE GENOMIC DNA]</scope>
    <source>
        <strain evidence="4 5">YIM 95161</strain>
    </source>
</reference>
<evidence type="ECO:0000313" key="5">
    <source>
        <dbReference type="Proteomes" id="UP000285123"/>
    </source>
</evidence>
<sequence>MPTPALPPRLEAAAARGLLNLPAPMLRLLAGTPIVRDGQTLDVQTQLLLRLQRLQGNAALGGRDPAHERRVMDAQCRLLEPRAVGAIQTRAVRLSGGAGPIDGRLYRPDGAPARAPALVFYHGGGFVIGSLDSHDGICRALAARAGCVVVSVAYRLAPEHPAPAAVEDAVAAFRDIAHRADSLGLDPTRLAVGGDSAGGNLATVVAQQTADDDIAPAFQLLFYPAVDFAEDRESVRTFARGFLLEKASMDWFHGHYIPASMDNGDPRVSPIHGRLADLAPAHIITGGFDPLRDEGEAYAAALAAAGTKATHRRLPSMIHGFLNFAGAVRGADAAITRAAQVLAEALR</sequence>
<evidence type="ECO:0000313" key="4">
    <source>
        <dbReference type="EMBL" id="ROO23894.1"/>
    </source>
</evidence>
<dbReference type="FunFam" id="3.40.50.1820:FF:000089">
    <property type="entry name" value="Alpha/beta hydrolase"/>
    <property type="match status" value="1"/>
</dbReference>
<dbReference type="AlphaFoldDB" id="A0A423PE91"/>
<protein>
    <submittedName>
        <fullName evidence="4">Alpha/beta hydrolase</fullName>
    </submittedName>
</protein>
<evidence type="ECO:0000259" key="3">
    <source>
        <dbReference type="Pfam" id="PF07859"/>
    </source>
</evidence>
<name>A0A423PE91_9GAMM</name>
<dbReference type="OrthoDB" id="9806180at2"/>
<dbReference type="SUPFAM" id="SSF53474">
    <property type="entry name" value="alpha/beta-Hydrolases"/>
    <property type="match status" value="1"/>
</dbReference>
<evidence type="ECO:0000256" key="1">
    <source>
        <dbReference type="ARBA" id="ARBA00010515"/>
    </source>
</evidence>
<keyword evidence="2 4" id="KW-0378">Hydrolase</keyword>
<feature type="domain" description="Alpha/beta hydrolase fold-3" evidence="3">
    <location>
        <begin position="118"/>
        <end position="322"/>
    </location>
</feature>
<dbReference type="PANTHER" id="PTHR48081:SF8">
    <property type="entry name" value="ALPHA_BETA HYDROLASE FOLD-3 DOMAIN-CONTAINING PROTEIN-RELATED"/>
    <property type="match status" value="1"/>
</dbReference>
<gene>
    <name evidence="4" type="ORF">SAHL_16155</name>
</gene>
<comment type="caution">
    <text evidence="4">The sequence shown here is derived from an EMBL/GenBank/DDBJ whole genome shotgun (WGS) entry which is preliminary data.</text>
</comment>
<dbReference type="PANTHER" id="PTHR48081">
    <property type="entry name" value="AB HYDROLASE SUPERFAMILY PROTEIN C4A8.06C"/>
    <property type="match status" value="1"/>
</dbReference>
<dbReference type="InterPro" id="IPR029058">
    <property type="entry name" value="AB_hydrolase_fold"/>
</dbReference>
<proteinExistence type="inferred from homology"/>
<comment type="similarity">
    <text evidence="1">Belongs to the 'GDXG' lipolytic enzyme family.</text>
</comment>
<dbReference type="InterPro" id="IPR013094">
    <property type="entry name" value="AB_hydrolase_3"/>
</dbReference>
<organism evidence="4 5">
    <name type="scientific">Salinisphaera orenii YIM 95161</name>
    <dbReference type="NCBI Taxonomy" id="1051139"/>
    <lineage>
        <taxon>Bacteria</taxon>
        <taxon>Pseudomonadati</taxon>
        <taxon>Pseudomonadota</taxon>
        <taxon>Gammaproteobacteria</taxon>
        <taxon>Salinisphaerales</taxon>
        <taxon>Salinisphaeraceae</taxon>
        <taxon>Salinisphaera</taxon>
    </lineage>
</organism>